<feature type="transmembrane region" description="Helical" evidence="6">
    <location>
        <begin position="326"/>
        <end position="344"/>
    </location>
</feature>
<evidence type="ECO:0000256" key="4">
    <source>
        <dbReference type="ARBA" id="ARBA00022989"/>
    </source>
</evidence>
<keyword evidence="2" id="KW-1003">Cell membrane</keyword>
<comment type="caution">
    <text evidence="7">The sequence shown here is derived from an EMBL/GenBank/DDBJ whole genome shotgun (WGS) entry which is preliminary data.</text>
</comment>
<evidence type="ECO:0000256" key="6">
    <source>
        <dbReference type="SAM" id="Phobius"/>
    </source>
</evidence>
<gene>
    <name evidence="7" type="primary">epsK</name>
    <name evidence="7" type="ORF">MAIT1_05094</name>
</gene>
<comment type="subcellular location">
    <subcellularLocation>
        <location evidence="1">Cell membrane</location>
        <topology evidence="1">Multi-pass membrane protein</topology>
    </subcellularLocation>
</comment>
<keyword evidence="4 6" id="KW-1133">Transmembrane helix</keyword>
<dbReference type="PANTHER" id="PTHR30250:SF26">
    <property type="entry name" value="PSMA PROTEIN"/>
    <property type="match status" value="1"/>
</dbReference>
<feature type="transmembrane region" description="Helical" evidence="6">
    <location>
        <begin position="12"/>
        <end position="34"/>
    </location>
</feature>
<sequence length="489" mass="52864">MLTRLLTQLVGIIISFAITPALVAGLGAELYGAWQVIQRIMSHLAVGHFKPMSVLKLTLAHRQSDPDVAAKRRQVGASLMVWLAALPLVLGLGALALWFLERLIPVAPELRDGVFIAMSIAVFIVALTPLAGAPMGVLKGQNLEYRAMGAQPTVKLLAYGVIYALVVMGFGLPWVVAAYGGQIFVVGALCYWIARRHVSWLGVARPSREEFRGFFRLNLWSLLSAFIQQVFRGGDLILISMTLGPALVTVYTLTRAAMHRTIEPIIALFNAGLPGMGELVGAGDLQRAAQVRLEMVRALLFSAGVVGCVVLLLNEAFLAVWVGAKFYGGDLLTLLLVLTVTIGALTRVEEILIDSALQLKHKSLFQAGAGAAFIGGFLLLQPHLGLMAAPLCLLCAHGAVLLLYMWLNARTLGEPFGAFVRPQIAPLAMALTLLLLCRWALPEPAIAGWGGLFAYGVLLTPAFAVAAWFLVLRAEDRKRLKKRLGRLRK</sequence>
<dbReference type="PANTHER" id="PTHR30250">
    <property type="entry name" value="PST FAMILY PREDICTED COLANIC ACID TRANSPORTER"/>
    <property type="match status" value="1"/>
</dbReference>
<accession>A0A1Y2K913</accession>
<dbReference type="AlphaFoldDB" id="A0A1Y2K913"/>
<evidence type="ECO:0000313" key="7">
    <source>
        <dbReference type="EMBL" id="OSM07109.1"/>
    </source>
</evidence>
<feature type="transmembrane region" description="Helical" evidence="6">
    <location>
        <begin position="298"/>
        <end position="320"/>
    </location>
</feature>
<feature type="transmembrane region" description="Helical" evidence="6">
    <location>
        <begin position="112"/>
        <end position="132"/>
    </location>
</feature>
<feature type="transmembrane region" description="Helical" evidence="6">
    <location>
        <begin position="79"/>
        <end position="100"/>
    </location>
</feature>
<dbReference type="Proteomes" id="UP000194003">
    <property type="component" value="Unassembled WGS sequence"/>
</dbReference>
<evidence type="ECO:0000256" key="5">
    <source>
        <dbReference type="ARBA" id="ARBA00023136"/>
    </source>
</evidence>
<feature type="transmembrane region" description="Helical" evidence="6">
    <location>
        <begin position="453"/>
        <end position="472"/>
    </location>
</feature>
<evidence type="ECO:0000256" key="2">
    <source>
        <dbReference type="ARBA" id="ARBA00022475"/>
    </source>
</evidence>
<reference evidence="7 8" key="1">
    <citation type="journal article" date="2016" name="BMC Genomics">
        <title>Combined genomic and structural analyses of a cultured magnetotactic bacterium reveals its niche adaptation to a dynamic environment.</title>
        <authorList>
            <person name="Araujo A.C."/>
            <person name="Morillo V."/>
            <person name="Cypriano J."/>
            <person name="Teixeira L.C."/>
            <person name="Leao P."/>
            <person name="Lyra S."/>
            <person name="Almeida L.G."/>
            <person name="Bazylinski D.A."/>
            <person name="Vasconcellos A.T."/>
            <person name="Abreu F."/>
            <person name="Lins U."/>
        </authorList>
    </citation>
    <scope>NUCLEOTIDE SEQUENCE [LARGE SCALE GENOMIC DNA]</scope>
    <source>
        <strain evidence="7 8">IT-1</strain>
    </source>
</reference>
<dbReference type="STRING" id="1434232.MAIT1_05094"/>
<feature type="transmembrane region" description="Helical" evidence="6">
    <location>
        <begin position="237"/>
        <end position="254"/>
    </location>
</feature>
<evidence type="ECO:0000313" key="8">
    <source>
        <dbReference type="Proteomes" id="UP000194003"/>
    </source>
</evidence>
<protein>
    <submittedName>
        <fullName evidence="7">Putative oligosaccharide translocase</fullName>
    </submittedName>
</protein>
<feature type="transmembrane region" description="Helical" evidence="6">
    <location>
        <begin position="364"/>
        <end position="380"/>
    </location>
</feature>
<dbReference type="InterPro" id="IPR050833">
    <property type="entry name" value="Poly_Biosynth_Transport"/>
</dbReference>
<keyword evidence="5 6" id="KW-0472">Membrane</keyword>
<name>A0A1Y2K913_9PROT</name>
<organism evidence="7 8">
    <name type="scientific">Magnetofaba australis IT-1</name>
    <dbReference type="NCBI Taxonomy" id="1434232"/>
    <lineage>
        <taxon>Bacteria</taxon>
        <taxon>Pseudomonadati</taxon>
        <taxon>Pseudomonadota</taxon>
        <taxon>Magnetococcia</taxon>
        <taxon>Magnetococcales</taxon>
        <taxon>Magnetococcaceae</taxon>
        <taxon>Magnetofaba</taxon>
    </lineage>
</organism>
<evidence type="ECO:0000256" key="1">
    <source>
        <dbReference type="ARBA" id="ARBA00004651"/>
    </source>
</evidence>
<dbReference type="GO" id="GO:0005886">
    <property type="term" value="C:plasma membrane"/>
    <property type="evidence" value="ECO:0007669"/>
    <property type="project" value="UniProtKB-SubCell"/>
</dbReference>
<keyword evidence="8" id="KW-1185">Reference proteome</keyword>
<evidence type="ECO:0000256" key="3">
    <source>
        <dbReference type="ARBA" id="ARBA00022692"/>
    </source>
</evidence>
<dbReference type="EMBL" id="LVJN01000015">
    <property type="protein sequence ID" value="OSM07109.1"/>
    <property type="molecule type" value="Genomic_DNA"/>
</dbReference>
<proteinExistence type="predicted"/>
<feature type="transmembrane region" description="Helical" evidence="6">
    <location>
        <begin position="386"/>
        <end position="407"/>
    </location>
</feature>
<feature type="transmembrane region" description="Helical" evidence="6">
    <location>
        <begin position="153"/>
        <end position="170"/>
    </location>
</feature>
<feature type="transmembrane region" description="Helical" evidence="6">
    <location>
        <begin position="419"/>
        <end position="441"/>
    </location>
</feature>
<keyword evidence="3 6" id="KW-0812">Transmembrane</keyword>